<evidence type="ECO:0000313" key="2">
    <source>
        <dbReference type="WBParaSite" id="maker-uti_cns_0000559-snap-gene-0.2-mRNA-1"/>
    </source>
</evidence>
<organism evidence="1 2">
    <name type="scientific">Macrostomum lignano</name>
    <dbReference type="NCBI Taxonomy" id="282301"/>
    <lineage>
        <taxon>Eukaryota</taxon>
        <taxon>Metazoa</taxon>
        <taxon>Spiralia</taxon>
        <taxon>Lophotrochozoa</taxon>
        <taxon>Platyhelminthes</taxon>
        <taxon>Rhabditophora</taxon>
        <taxon>Macrostomorpha</taxon>
        <taxon>Macrostomida</taxon>
        <taxon>Macrostomidae</taxon>
        <taxon>Macrostomum</taxon>
    </lineage>
</organism>
<name>A0A1I8G2M0_9PLAT</name>
<proteinExistence type="predicted"/>
<keyword evidence="1" id="KW-1185">Reference proteome</keyword>
<accession>A0A1I8G2M0</accession>
<dbReference type="AlphaFoldDB" id="A0A1I8G2M0"/>
<dbReference type="WBParaSite" id="maker-uti_cns_0000559-snap-gene-0.2-mRNA-1">
    <property type="protein sequence ID" value="maker-uti_cns_0000559-snap-gene-0.2-mRNA-1"/>
    <property type="gene ID" value="maker-uti_cns_0000559-snap-gene-0.2"/>
</dbReference>
<sequence>FNLQHRQRQAHPEPQHQQQLMSVTLMLTSLTSPADCTLEEFLRSDCGLILKRGTEASTIGQAKNSDEVDENTPLAVKGFTPGVGHLDSRRVRIDDCLVEVNGIPVRLGDALNPADQYVRRPAEERQSRHQQQQPSRSACLVTLSFNRRQQQSAQDFPASQMPPPPPVYDLESNCAILVGSGGGAGGGGGQIGAASPIADTHGLLLLRTDVRSSDMADGSSGVNGDFADVLFAFPPRRQSRLCGLRGFLMAAWSVWPDLLPGRAKSSANGATAEEAKSAGAGEFPCRTLTFEDPDGQEVTAAMRPCQLSNARLVCVLAAPTAWLNGSGADTVQLAGHLLDLFLLLGWPRGNPVQTSSQEEANEDTAGYNEPLCQLLQVN</sequence>
<protein>
    <submittedName>
        <fullName evidence="2">PDZ domain-containing protein</fullName>
    </submittedName>
</protein>
<reference evidence="2" key="1">
    <citation type="submission" date="2016-11" db="UniProtKB">
        <authorList>
            <consortium name="WormBaseParasite"/>
        </authorList>
    </citation>
    <scope>IDENTIFICATION</scope>
</reference>
<dbReference type="Proteomes" id="UP000095280">
    <property type="component" value="Unplaced"/>
</dbReference>
<evidence type="ECO:0000313" key="1">
    <source>
        <dbReference type="Proteomes" id="UP000095280"/>
    </source>
</evidence>